<organism evidence="4 5">
    <name type="scientific">Oryzias javanicus</name>
    <name type="common">Javanese ricefish</name>
    <name type="synonym">Aplocheilus javanicus</name>
    <dbReference type="NCBI Taxonomy" id="123683"/>
    <lineage>
        <taxon>Eukaryota</taxon>
        <taxon>Metazoa</taxon>
        <taxon>Chordata</taxon>
        <taxon>Craniata</taxon>
        <taxon>Vertebrata</taxon>
        <taxon>Euteleostomi</taxon>
        <taxon>Actinopterygii</taxon>
        <taxon>Neopterygii</taxon>
        <taxon>Teleostei</taxon>
        <taxon>Neoteleostei</taxon>
        <taxon>Acanthomorphata</taxon>
        <taxon>Ovalentaria</taxon>
        <taxon>Atherinomorphae</taxon>
        <taxon>Beloniformes</taxon>
        <taxon>Adrianichthyidae</taxon>
        <taxon>Oryziinae</taxon>
        <taxon>Oryzias</taxon>
    </lineage>
</organism>
<dbReference type="SUPFAM" id="SSF54452">
    <property type="entry name" value="MHC antigen-recognition domain"/>
    <property type="match status" value="1"/>
</dbReference>
<keyword evidence="5" id="KW-1185">Reference proteome</keyword>
<evidence type="ECO:0000313" key="5">
    <source>
        <dbReference type="Proteomes" id="UP000283210"/>
    </source>
</evidence>
<evidence type="ECO:0008006" key="6">
    <source>
        <dbReference type="Google" id="ProtNLM"/>
    </source>
</evidence>
<dbReference type="Gene3D" id="3.30.500.10">
    <property type="entry name" value="MHC class I-like antigen recognition-like"/>
    <property type="match status" value="1"/>
</dbReference>
<evidence type="ECO:0000256" key="2">
    <source>
        <dbReference type="SAM" id="Phobius"/>
    </source>
</evidence>
<dbReference type="AlphaFoldDB" id="A0A437CH40"/>
<evidence type="ECO:0000256" key="3">
    <source>
        <dbReference type="SAM" id="SignalP"/>
    </source>
</evidence>
<dbReference type="EMBL" id="CM012453">
    <property type="protein sequence ID" value="RVE61955.1"/>
    <property type="molecule type" value="Genomic_DNA"/>
</dbReference>
<reference evidence="4 5" key="1">
    <citation type="submission" date="2018-11" db="EMBL/GenBank/DDBJ databases">
        <authorList>
            <person name="Lopez-Roques C."/>
            <person name="Donnadieu C."/>
            <person name="Bouchez O."/>
            <person name="Klopp C."/>
            <person name="Cabau C."/>
            <person name="Zahm M."/>
        </authorList>
    </citation>
    <scope>NUCLEOTIDE SEQUENCE [LARGE SCALE GENOMIC DNA]</scope>
    <source>
        <strain evidence="4">RS831</strain>
        <tissue evidence="4">Whole body</tissue>
    </source>
</reference>
<keyword evidence="2" id="KW-1133">Transmembrane helix</keyword>
<dbReference type="OrthoDB" id="8936769at2759"/>
<evidence type="ECO:0000256" key="1">
    <source>
        <dbReference type="ARBA" id="ARBA00023180"/>
    </source>
</evidence>
<dbReference type="InterPro" id="IPR011162">
    <property type="entry name" value="MHC_I/II-like_Ag-recog"/>
</dbReference>
<feature type="signal peptide" evidence="3">
    <location>
        <begin position="1"/>
        <end position="22"/>
    </location>
</feature>
<keyword evidence="1" id="KW-0325">Glycoprotein</keyword>
<reference evidence="4 5" key="2">
    <citation type="submission" date="2019-01" db="EMBL/GenBank/DDBJ databases">
        <title>A chromosome length genome reference of the Java medaka (oryzias javanicus).</title>
        <authorList>
            <person name="Herpin A."/>
            <person name="Takehana Y."/>
            <person name="Naruse K."/>
            <person name="Ansai S."/>
            <person name="Kawaguchi M."/>
        </authorList>
    </citation>
    <scope>NUCLEOTIDE SEQUENCE [LARGE SCALE GENOMIC DNA]</scope>
    <source>
        <strain evidence="4">RS831</strain>
        <tissue evidence="4">Whole body</tissue>
    </source>
</reference>
<keyword evidence="2" id="KW-0472">Membrane</keyword>
<gene>
    <name evidence="4" type="ORF">OJAV_G00175040</name>
</gene>
<dbReference type="Proteomes" id="UP000283210">
    <property type="component" value="Chromosome 17"/>
</dbReference>
<sequence>MRITELLFYSLNYFLLSHLSQAAPVPPLDAMIVQIQHSGVVGGSYVAEQVLFNGVPLSSSSQEVSHILQSLSTKELFPFNNSISQIPALKDHTVIRHQECILERHQLRWSDRILYDGKVYLRLEPNGTWAALVPQAMLLKGLLERRGRDPGSERTRLQNGCMQLMKELTLPDKPSGSGILSTRILIPVLAVVAFAGLITVSILVSKNRGWTYPGGVIASIIHYPGNLNDMSPDTKDCGYRTL</sequence>
<accession>A0A437CH40</accession>
<name>A0A437CH40_ORYJA</name>
<feature type="chain" id="PRO_5019085403" description="MHC class I-like antigen recognition-like domain-containing protein" evidence="3">
    <location>
        <begin position="23"/>
        <end position="242"/>
    </location>
</feature>
<proteinExistence type="predicted"/>
<feature type="transmembrane region" description="Helical" evidence="2">
    <location>
        <begin position="184"/>
        <end position="204"/>
    </location>
</feature>
<keyword evidence="3" id="KW-0732">Signal</keyword>
<keyword evidence="2" id="KW-0812">Transmembrane</keyword>
<protein>
    <recommendedName>
        <fullName evidence="6">MHC class I-like antigen recognition-like domain-containing protein</fullName>
    </recommendedName>
</protein>
<evidence type="ECO:0000313" key="4">
    <source>
        <dbReference type="EMBL" id="RVE61955.1"/>
    </source>
</evidence>
<dbReference type="InterPro" id="IPR037055">
    <property type="entry name" value="MHC_I-like_Ag-recog_sf"/>
</dbReference>